<feature type="transmembrane region" description="Helical" evidence="1">
    <location>
        <begin position="6"/>
        <end position="28"/>
    </location>
</feature>
<dbReference type="EMBL" id="FUWY01000008">
    <property type="protein sequence ID" value="SJZ99366.1"/>
    <property type="molecule type" value="Genomic_DNA"/>
</dbReference>
<accession>A0A1T4Q6N6</accession>
<organism evidence="2 3">
    <name type="scientific">Anaerorhabdus furcosa</name>
    <dbReference type="NCBI Taxonomy" id="118967"/>
    <lineage>
        <taxon>Bacteria</taxon>
        <taxon>Bacillati</taxon>
        <taxon>Bacillota</taxon>
        <taxon>Erysipelotrichia</taxon>
        <taxon>Erysipelotrichales</taxon>
        <taxon>Erysipelotrichaceae</taxon>
        <taxon>Anaerorhabdus</taxon>
    </lineage>
</organism>
<evidence type="ECO:0000313" key="3">
    <source>
        <dbReference type="Proteomes" id="UP000243297"/>
    </source>
</evidence>
<keyword evidence="1" id="KW-0812">Transmembrane</keyword>
<dbReference type="STRING" id="118967.SAMN02745191_2344"/>
<dbReference type="InterPro" id="IPR020042">
    <property type="entry name" value="DUF4311"/>
</dbReference>
<evidence type="ECO:0008006" key="4">
    <source>
        <dbReference type="Google" id="ProtNLM"/>
    </source>
</evidence>
<dbReference type="Pfam" id="PF14188">
    <property type="entry name" value="DUF4311"/>
    <property type="match status" value="1"/>
</dbReference>
<gene>
    <name evidence="2" type="ORF">SAMN02745191_2344</name>
</gene>
<dbReference type="RefSeq" id="WP_078712730.1">
    <property type="nucleotide sequence ID" value="NZ_FUWY01000008.1"/>
</dbReference>
<feature type="transmembrane region" description="Helical" evidence="1">
    <location>
        <begin position="177"/>
        <end position="199"/>
    </location>
</feature>
<feature type="transmembrane region" description="Helical" evidence="1">
    <location>
        <begin position="211"/>
        <end position="230"/>
    </location>
</feature>
<evidence type="ECO:0000313" key="2">
    <source>
        <dbReference type="EMBL" id="SJZ99366.1"/>
    </source>
</evidence>
<dbReference type="AlphaFoldDB" id="A0A1T4Q6N6"/>
<dbReference type="Proteomes" id="UP000243297">
    <property type="component" value="Unassembled WGS sequence"/>
</dbReference>
<sequence>MSIEIIIYSLIIGAVGGGCIAAGAARMFHAPEIQAMGAFRTLGELNACAGDPVAHFGFGLGFFFNAAASAVAAGAMSGDVFHRIIPNWSAGILLLRNKKVDETLYNPGKMFLTGAGVGAVVVTVLNTAASMIPEKLAMIAGNVLTPAANWLLNPVMPGIFWLAAMDAGKTTGLWGTILGGVSALVSGNAVPGIVLGILIGKSAEENGYKSSIVQILIAIVVIMFVAIAYFRGFFNQFGF</sequence>
<dbReference type="NCBIfam" id="TIGR03580">
    <property type="entry name" value="EF_0832"/>
    <property type="match status" value="1"/>
</dbReference>
<reference evidence="3" key="1">
    <citation type="submission" date="2017-02" db="EMBL/GenBank/DDBJ databases">
        <authorList>
            <person name="Varghese N."/>
            <person name="Submissions S."/>
        </authorList>
    </citation>
    <scope>NUCLEOTIDE SEQUENCE [LARGE SCALE GENOMIC DNA]</scope>
    <source>
        <strain evidence="3">ATCC 25662</strain>
    </source>
</reference>
<protein>
    <recommendedName>
        <fullName evidence="4">EF_0832/AHA_3913 family protein</fullName>
    </recommendedName>
</protein>
<keyword evidence="1" id="KW-0472">Membrane</keyword>
<feature type="transmembrane region" description="Helical" evidence="1">
    <location>
        <begin position="147"/>
        <end position="165"/>
    </location>
</feature>
<evidence type="ECO:0000256" key="1">
    <source>
        <dbReference type="SAM" id="Phobius"/>
    </source>
</evidence>
<feature type="transmembrane region" description="Helical" evidence="1">
    <location>
        <begin position="111"/>
        <end position="132"/>
    </location>
</feature>
<keyword evidence="1" id="KW-1133">Transmembrane helix</keyword>
<name>A0A1T4Q6N6_9FIRM</name>
<proteinExistence type="predicted"/>
<keyword evidence="3" id="KW-1185">Reference proteome</keyword>
<dbReference type="OrthoDB" id="3196492at2"/>